<gene>
    <name evidence="1" type="ORF">CKO28_13720</name>
</gene>
<evidence type="ECO:0000313" key="2">
    <source>
        <dbReference type="Proteomes" id="UP001296873"/>
    </source>
</evidence>
<keyword evidence="2" id="KW-1185">Reference proteome</keyword>
<evidence type="ECO:0000313" key="1">
    <source>
        <dbReference type="EMBL" id="MBK1669092.1"/>
    </source>
</evidence>
<dbReference type="EMBL" id="NRRL01000038">
    <property type="protein sequence ID" value="MBK1669092.1"/>
    <property type="molecule type" value="Genomic_DNA"/>
</dbReference>
<organism evidence="1 2">
    <name type="scientific">Rhodovibrio sodomensis</name>
    <dbReference type="NCBI Taxonomy" id="1088"/>
    <lineage>
        <taxon>Bacteria</taxon>
        <taxon>Pseudomonadati</taxon>
        <taxon>Pseudomonadota</taxon>
        <taxon>Alphaproteobacteria</taxon>
        <taxon>Rhodospirillales</taxon>
        <taxon>Rhodovibrionaceae</taxon>
        <taxon>Rhodovibrio</taxon>
    </lineage>
</organism>
<proteinExistence type="predicted"/>
<protein>
    <recommendedName>
        <fullName evidence="3">Type I-E CRISPR-associated protein Cse1/CasA</fullName>
    </recommendedName>
</protein>
<name>A0ABS1DG57_9PROT</name>
<reference evidence="1 2" key="1">
    <citation type="journal article" date="2020" name="Microorganisms">
        <title>Osmotic Adaptation and Compatible Solute Biosynthesis of Phototrophic Bacteria as Revealed from Genome Analyses.</title>
        <authorList>
            <person name="Imhoff J.F."/>
            <person name="Rahn T."/>
            <person name="Kunzel S."/>
            <person name="Keller A."/>
            <person name="Neulinger S.C."/>
        </authorList>
    </citation>
    <scope>NUCLEOTIDE SEQUENCE [LARGE SCALE GENOMIC DNA]</scope>
    <source>
        <strain evidence="1 2">DSM 9895</strain>
    </source>
</reference>
<evidence type="ECO:0008006" key="3">
    <source>
        <dbReference type="Google" id="ProtNLM"/>
    </source>
</evidence>
<dbReference type="RefSeq" id="WP_200341420.1">
    <property type="nucleotide sequence ID" value="NZ_NRRL01000038.1"/>
</dbReference>
<accession>A0ABS1DG57</accession>
<comment type="caution">
    <text evidence="1">The sequence shown here is derived from an EMBL/GenBank/DDBJ whole genome shotgun (WGS) entry which is preliminary data.</text>
</comment>
<dbReference type="Proteomes" id="UP001296873">
    <property type="component" value="Unassembled WGS sequence"/>
</dbReference>
<sequence length="521" mass="57664">MTWNLLETTPIEIVSRRERRFVSLPGLLAALARDEVDTILAARKYQLHAVHSFLCQLAALALDRAGQPAPPTRESDWADLLRGLTPDWPDDEPWTLAVDDPCRPAFLQSPCGEGEILRFEPVESPDAIDIPVAGRNHVTKAGNLNRAQAQDWIFALIAAQTISAYAYPGAPGIVRMNGGYGSRLFVGATPSLWPGRHFLRDVAVLLRARAEVLAEYSFYRASGGLALLWLVPWTSNKHDQLNITDFDPYFIEVARRLRVVADGARLSGLRGKAEGPRIYATNPNAGVKGNVGDPWAPLHLERGTAVTLQGPLDYETMAGLLFDRSKYRPALLQRIHPEDGAEGDLTLVARAVIGGEGKKSYTERIVPVPRPARSILGRASGRDTAGTIAKEMLRDVARVKGDALKPSALCYLQDAPERLDWTRTRDLDAMTSAVQQFDQQVDRIFFTRLFARLAAAPEARSDHTRTWADELACFAEAALARCIADNRKSRMRQIPAEEFANRRLDRALIDTLPLLREPCPS</sequence>